<name>A0AAC9UHT5_9GAMM</name>
<gene>
    <name evidence="1" type="ORF">PNIG_a1825</name>
</gene>
<reference evidence="1 2" key="1">
    <citation type="submission" date="2015-03" db="EMBL/GenBank/DDBJ databases">
        <authorList>
            <person name="Xie B.-B."/>
            <person name="Rong J.-C."/>
            <person name="Qin Q.-L."/>
            <person name="Zhang Y.-Z."/>
        </authorList>
    </citation>
    <scope>NUCLEOTIDE SEQUENCE [LARGE SCALE GENOMIC DNA]</scope>
    <source>
        <strain evidence="1 2">KMM 661</strain>
    </source>
</reference>
<evidence type="ECO:0000313" key="2">
    <source>
        <dbReference type="Proteomes" id="UP000198329"/>
    </source>
</evidence>
<dbReference type="EMBL" id="CP011036">
    <property type="protein sequence ID" value="ASM53923.1"/>
    <property type="molecule type" value="Genomic_DNA"/>
</dbReference>
<dbReference type="AlphaFoldDB" id="A0AAC9UHT5"/>
<organism evidence="1 2">
    <name type="scientific">Pseudoalteromonas nigrifaciens</name>
    <dbReference type="NCBI Taxonomy" id="28109"/>
    <lineage>
        <taxon>Bacteria</taxon>
        <taxon>Pseudomonadati</taxon>
        <taxon>Pseudomonadota</taxon>
        <taxon>Gammaproteobacteria</taxon>
        <taxon>Alteromonadales</taxon>
        <taxon>Pseudoalteromonadaceae</taxon>
        <taxon>Pseudoalteromonas</taxon>
    </lineage>
</organism>
<sequence length="44" mass="5468">MQIKTGWVEFYTKGYKNTGQKKYNPQWRVIFNCNLALYYQMRTR</sequence>
<protein>
    <submittedName>
        <fullName evidence="1">Uncharacterized protein</fullName>
    </submittedName>
</protein>
<dbReference type="KEGG" id="png:PNIG_a1825"/>
<proteinExistence type="predicted"/>
<accession>A0AAC9UHT5</accession>
<keyword evidence="2" id="KW-1185">Reference proteome</keyword>
<evidence type="ECO:0000313" key="1">
    <source>
        <dbReference type="EMBL" id="ASM53923.1"/>
    </source>
</evidence>
<dbReference type="Proteomes" id="UP000198329">
    <property type="component" value="Chromosome I"/>
</dbReference>